<dbReference type="Proteomes" id="UP000295444">
    <property type="component" value="Unassembled WGS sequence"/>
</dbReference>
<dbReference type="EMBL" id="SNXZ01000003">
    <property type="protein sequence ID" value="TDP98111.1"/>
    <property type="molecule type" value="Genomic_DNA"/>
</dbReference>
<gene>
    <name evidence="2" type="ORF">EV186_1031091</name>
</gene>
<dbReference type="InterPro" id="IPR005149">
    <property type="entry name" value="Tscrpt_reg_PadR_N"/>
</dbReference>
<sequence>MLDAHRQELWRGSVVLASLLALQKPGYGYGLLDALERAGVPAPANTLYPLLRRLEGQGLLTSEWDTSGSRPRKFYRTSRDGVRLARALQREWRAIDAALTQLDTEEGE</sequence>
<dbReference type="PANTHER" id="PTHR33169:SF14">
    <property type="entry name" value="TRANSCRIPTIONAL REGULATOR RV3488"/>
    <property type="match status" value="1"/>
</dbReference>
<dbReference type="InterPro" id="IPR036388">
    <property type="entry name" value="WH-like_DNA-bd_sf"/>
</dbReference>
<evidence type="ECO:0000313" key="2">
    <source>
        <dbReference type="EMBL" id="TDP98111.1"/>
    </source>
</evidence>
<dbReference type="Gene3D" id="1.10.10.10">
    <property type="entry name" value="Winged helix-like DNA-binding domain superfamily/Winged helix DNA-binding domain"/>
    <property type="match status" value="1"/>
</dbReference>
<name>A0A4R6SDU1_LABRH</name>
<dbReference type="InterPro" id="IPR052509">
    <property type="entry name" value="Metal_resp_DNA-bind_regulator"/>
</dbReference>
<keyword evidence="3" id="KW-1185">Reference proteome</keyword>
<protein>
    <submittedName>
        <fullName evidence="2">PadR family transcriptional regulator</fullName>
    </submittedName>
</protein>
<comment type="caution">
    <text evidence="2">The sequence shown here is derived from an EMBL/GenBank/DDBJ whole genome shotgun (WGS) entry which is preliminary data.</text>
</comment>
<reference evidence="2 3" key="1">
    <citation type="submission" date="2019-03" db="EMBL/GenBank/DDBJ databases">
        <title>Genomic Encyclopedia of Type Strains, Phase IV (KMG-IV): sequencing the most valuable type-strain genomes for metagenomic binning, comparative biology and taxonomic classification.</title>
        <authorList>
            <person name="Goeker M."/>
        </authorList>
    </citation>
    <scope>NUCLEOTIDE SEQUENCE [LARGE SCALE GENOMIC DNA]</scope>
    <source>
        <strain evidence="2 3">DSM 45361</strain>
    </source>
</reference>
<dbReference type="Pfam" id="PF03551">
    <property type="entry name" value="PadR"/>
    <property type="match status" value="1"/>
</dbReference>
<accession>A0A4R6SDU1</accession>
<proteinExistence type="predicted"/>
<dbReference type="SUPFAM" id="SSF46785">
    <property type="entry name" value="Winged helix' DNA-binding domain"/>
    <property type="match status" value="1"/>
</dbReference>
<dbReference type="PANTHER" id="PTHR33169">
    <property type="entry name" value="PADR-FAMILY TRANSCRIPTIONAL REGULATOR"/>
    <property type="match status" value="1"/>
</dbReference>
<evidence type="ECO:0000313" key="3">
    <source>
        <dbReference type="Proteomes" id="UP000295444"/>
    </source>
</evidence>
<dbReference type="AlphaFoldDB" id="A0A4R6SDU1"/>
<organism evidence="2 3">
    <name type="scientific">Labedaea rhizosphaerae</name>
    <dbReference type="NCBI Taxonomy" id="598644"/>
    <lineage>
        <taxon>Bacteria</taxon>
        <taxon>Bacillati</taxon>
        <taxon>Actinomycetota</taxon>
        <taxon>Actinomycetes</taxon>
        <taxon>Pseudonocardiales</taxon>
        <taxon>Pseudonocardiaceae</taxon>
        <taxon>Labedaea</taxon>
    </lineage>
</organism>
<evidence type="ECO:0000259" key="1">
    <source>
        <dbReference type="Pfam" id="PF03551"/>
    </source>
</evidence>
<dbReference type="InterPro" id="IPR036390">
    <property type="entry name" value="WH_DNA-bd_sf"/>
</dbReference>
<feature type="domain" description="Transcription regulator PadR N-terminal" evidence="1">
    <location>
        <begin position="22"/>
        <end position="83"/>
    </location>
</feature>